<gene>
    <name evidence="2" type="ORF">CR159_18660</name>
</gene>
<keyword evidence="3" id="KW-1185">Reference proteome</keyword>
<dbReference type="GO" id="GO:0003676">
    <property type="term" value="F:nucleic acid binding"/>
    <property type="evidence" value="ECO:0007669"/>
    <property type="project" value="InterPro"/>
</dbReference>
<dbReference type="Gene3D" id="3.40.1350.10">
    <property type="match status" value="1"/>
</dbReference>
<evidence type="ECO:0000313" key="3">
    <source>
        <dbReference type="Proteomes" id="UP000234190"/>
    </source>
</evidence>
<feature type="domain" description="TnsA endonuclease N-terminal" evidence="1">
    <location>
        <begin position="60"/>
        <end position="135"/>
    </location>
</feature>
<proteinExistence type="predicted"/>
<reference evidence="2 3" key="1">
    <citation type="submission" date="2017-10" db="EMBL/GenBank/DDBJ databases">
        <title>Two draft genome sequences of Pusillimonas sp. strains isolated from a nitrate- and radionuclide-contaminated groundwater in Russia.</title>
        <authorList>
            <person name="Grouzdev D.S."/>
            <person name="Tourova T.P."/>
            <person name="Goeva M.A."/>
            <person name="Babich T.L."/>
            <person name="Sokolova D.S."/>
            <person name="Abdullin R."/>
            <person name="Poltaraus A.B."/>
            <person name="Toshchakov S.V."/>
            <person name="Nazina T.N."/>
        </authorList>
    </citation>
    <scope>NUCLEOTIDE SEQUENCE [LARGE SCALE GENOMIC DNA]</scope>
    <source>
        <strain evidence="2 3">JR1/69-3-13</strain>
    </source>
</reference>
<name>A0A2N4TZX4_9BURK</name>
<organism evidence="2 3">
    <name type="scientific">Pollutimonas subterranea</name>
    <dbReference type="NCBI Taxonomy" id="2045210"/>
    <lineage>
        <taxon>Bacteria</taxon>
        <taxon>Pseudomonadati</taxon>
        <taxon>Pseudomonadota</taxon>
        <taxon>Betaproteobacteria</taxon>
        <taxon>Burkholderiales</taxon>
        <taxon>Alcaligenaceae</taxon>
        <taxon>Pollutimonas</taxon>
    </lineage>
</organism>
<dbReference type="EMBL" id="PDNW01000022">
    <property type="protein sequence ID" value="PLC48314.1"/>
    <property type="molecule type" value="Genomic_DNA"/>
</dbReference>
<dbReference type="AlphaFoldDB" id="A0A2N4TZX4"/>
<dbReference type="InterPro" id="IPR011856">
    <property type="entry name" value="tRNA_endonuc-like_dom_sf"/>
</dbReference>
<comment type="caution">
    <text evidence="2">The sequence shown here is derived from an EMBL/GenBank/DDBJ whole genome shotgun (WGS) entry which is preliminary data.</text>
</comment>
<dbReference type="InterPro" id="IPR014833">
    <property type="entry name" value="TnsA_N"/>
</dbReference>
<dbReference type="Proteomes" id="UP000234190">
    <property type="component" value="Unassembled WGS sequence"/>
</dbReference>
<evidence type="ECO:0000259" key="1">
    <source>
        <dbReference type="Pfam" id="PF08722"/>
    </source>
</evidence>
<sequence>MSHVSPMPIYAHPSAERARRVITRSGAIFRGKFPSRKNGRMIHHEGLIELDACFLFEMHPLVLRYQEQPLKLRYPEGYRLRNYTPDFELTLRTGKKVLVEIKHSEILARKDVREKYDNIAAHLGSEGIDYAIITEELIRLEPRLTTLKKASAVLTFPTPTDDFICTAISPLLANDSPTILELDDYLKHRGLTTADLLANGYLICDLDTEMSSSTTVSILKEPDHEWLRISEKLPF</sequence>
<evidence type="ECO:0000313" key="2">
    <source>
        <dbReference type="EMBL" id="PLC48314.1"/>
    </source>
</evidence>
<accession>A0A2N4TZX4</accession>
<protein>
    <submittedName>
        <fullName evidence="2">Transposase</fullName>
    </submittedName>
</protein>
<dbReference type="Pfam" id="PF08722">
    <property type="entry name" value="Tn7_TnsA-like_N"/>
    <property type="match status" value="1"/>
</dbReference>